<accession>A0A1W9ZL44</accession>
<dbReference type="InterPro" id="IPR008462">
    <property type="entry name" value="CsbD"/>
</dbReference>
<dbReference type="RefSeq" id="WP_083114744.1">
    <property type="nucleotide sequence ID" value="NZ_JACKTS010000023.1"/>
</dbReference>
<dbReference type="OrthoDB" id="2143260at2"/>
<feature type="compositionally biased region" description="Basic and acidic residues" evidence="1">
    <location>
        <begin position="29"/>
        <end position="56"/>
    </location>
</feature>
<evidence type="ECO:0000313" key="3">
    <source>
        <dbReference type="EMBL" id="ORA17631.1"/>
    </source>
</evidence>
<proteinExistence type="predicted"/>
<evidence type="ECO:0000256" key="1">
    <source>
        <dbReference type="SAM" id="MobiDB-lite"/>
    </source>
</evidence>
<reference evidence="3 4" key="1">
    <citation type="submission" date="2017-02" db="EMBL/GenBank/DDBJ databases">
        <title>The new phylogeny of genus Mycobacterium.</title>
        <authorList>
            <person name="Tortoli E."/>
            <person name="Trovato A."/>
            <person name="Cirillo D.M."/>
        </authorList>
    </citation>
    <scope>NUCLEOTIDE SEQUENCE [LARGE SCALE GENOMIC DNA]</scope>
    <source>
        <strain evidence="3 4">DSM 45057</strain>
    </source>
</reference>
<organism evidence="3 4">
    <name type="scientific">Mycobacterium angelicum</name>
    <dbReference type="NCBI Taxonomy" id="470074"/>
    <lineage>
        <taxon>Bacteria</taxon>
        <taxon>Bacillati</taxon>
        <taxon>Actinomycetota</taxon>
        <taxon>Actinomycetes</taxon>
        <taxon>Mycobacteriales</taxon>
        <taxon>Mycobacteriaceae</taxon>
        <taxon>Mycobacterium</taxon>
    </lineage>
</organism>
<gene>
    <name evidence="3" type="ORF">BST12_19385</name>
</gene>
<evidence type="ECO:0000313" key="4">
    <source>
        <dbReference type="Proteomes" id="UP000192284"/>
    </source>
</evidence>
<feature type="compositionally biased region" description="Low complexity" evidence="1">
    <location>
        <begin position="66"/>
        <end position="75"/>
    </location>
</feature>
<feature type="domain" description="CsbD-like" evidence="2">
    <location>
        <begin position="5"/>
        <end position="56"/>
    </location>
</feature>
<dbReference type="Proteomes" id="UP000192284">
    <property type="component" value="Unassembled WGS sequence"/>
</dbReference>
<sequence>MSGADKIRNKFDKVGGMAKQVVGRATGNRRLETESRNDQRRADLKDAGEKVKDAFRPRGSRRRTSRPATGSRRSR</sequence>
<name>A0A1W9ZL44_MYCAN</name>
<keyword evidence="4" id="KW-1185">Reference proteome</keyword>
<dbReference type="Pfam" id="PF05532">
    <property type="entry name" value="CsbD"/>
    <property type="match status" value="1"/>
</dbReference>
<protein>
    <recommendedName>
        <fullName evidence="2">CsbD-like domain-containing protein</fullName>
    </recommendedName>
</protein>
<dbReference type="AlphaFoldDB" id="A0A1W9ZL44"/>
<feature type="region of interest" description="Disordered" evidence="1">
    <location>
        <begin position="1"/>
        <end position="75"/>
    </location>
</feature>
<dbReference type="EMBL" id="MVHE01000038">
    <property type="protein sequence ID" value="ORA17631.1"/>
    <property type="molecule type" value="Genomic_DNA"/>
</dbReference>
<comment type="caution">
    <text evidence="3">The sequence shown here is derived from an EMBL/GenBank/DDBJ whole genome shotgun (WGS) entry which is preliminary data.</text>
</comment>
<feature type="compositionally biased region" description="Basic and acidic residues" evidence="1">
    <location>
        <begin position="1"/>
        <end position="13"/>
    </location>
</feature>
<evidence type="ECO:0000259" key="2">
    <source>
        <dbReference type="Pfam" id="PF05532"/>
    </source>
</evidence>